<dbReference type="InterPro" id="IPR029060">
    <property type="entry name" value="PIN-like_dom_sf"/>
</dbReference>
<dbReference type="InterPro" id="IPR010298">
    <property type="entry name" value="YacP-like"/>
</dbReference>
<dbReference type="EMBL" id="AEDQ01000010">
    <property type="protein sequence ID" value="EFL44555.1"/>
    <property type="molecule type" value="Genomic_DNA"/>
</dbReference>
<evidence type="ECO:0008006" key="3">
    <source>
        <dbReference type="Google" id="ProtNLM"/>
    </source>
</evidence>
<gene>
    <name evidence="1" type="ORF">HMPREF9248_1173</name>
</gene>
<dbReference type="Proteomes" id="UP000004431">
    <property type="component" value="Unassembled WGS sequence"/>
</dbReference>
<evidence type="ECO:0000313" key="1">
    <source>
        <dbReference type="EMBL" id="EFL44555.1"/>
    </source>
</evidence>
<dbReference type="RefSeq" id="WP_006303670.1">
    <property type="nucleotide sequence ID" value="NZ_AEDQ01000010.1"/>
</dbReference>
<proteinExistence type="predicted"/>
<name>A0ABN0B159_9ACTN</name>
<sequence>MPINAKPLLVVDGYNVLLASDWYSATPTAPAPAGGYATVASAQDTDVMYSARERLVSDVAAYAHGTYEACVVFDGTRNKSKTPATVQVAGVRVVFSREGETADDVIERLVTRAREQGREVTLVTNDRTIRSSVGSVVTRLSSTLLLKEIVARDADVHEYQQVHTSAKMTIEQRIDEDTRRRLWEMLGR</sequence>
<reference evidence="1 2" key="1">
    <citation type="submission" date="2010-08" db="EMBL/GenBank/DDBJ databases">
        <authorList>
            <person name="Durkin A.S."/>
            <person name="Madupu R."/>
            <person name="Torralba M."/>
            <person name="Gillis M."/>
            <person name="Methe B."/>
            <person name="Sutton G."/>
            <person name="Nelson K.E."/>
        </authorList>
    </citation>
    <scope>NUCLEOTIDE SEQUENCE [LARGE SCALE GENOMIC DNA]</scope>
    <source>
        <strain evidence="1 2">PB189-T1-4</strain>
    </source>
</reference>
<dbReference type="PANTHER" id="PTHR34547">
    <property type="entry name" value="YACP-LIKE NYN DOMAIN PROTEIN"/>
    <property type="match status" value="1"/>
</dbReference>
<organism evidence="1 2">
    <name type="scientific">Fannyhessea vaginae PB189-T1-4</name>
    <dbReference type="NCBI Taxonomy" id="866774"/>
    <lineage>
        <taxon>Bacteria</taxon>
        <taxon>Bacillati</taxon>
        <taxon>Actinomycetota</taxon>
        <taxon>Coriobacteriia</taxon>
        <taxon>Coriobacteriales</taxon>
        <taxon>Atopobiaceae</taxon>
        <taxon>Fannyhessea</taxon>
    </lineage>
</organism>
<dbReference type="PANTHER" id="PTHR34547:SF1">
    <property type="entry name" value="YACP-LIKE NYN DOMAIN PROTEIN"/>
    <property type="match status" value="1"/>
</dbReference>
<evidence type="ECO:0000313" key="2">
    <source>
        <dbReference type="Proteomes" id="UP000004431"/>
    </source>
</evidence>
<dbReference type="SUPFAM" id="SSF88723">
    <property type="entry name" value="PIN domain-like"/>
    <property type="match status" value="1"/>
</dbReference>
<comment type="caution">
    <text evidence="1">The sequence shown here is derived from an EMBL/GenBank/DDBJ whole genome shotgun (WGS) entry which is preliminary data.</text>
</comment>
<accession>A0ABN0B159</accession>
<protein>
    <recommendedName>
        <fullName evidence="3">NYN domain-containing protein</fullName>
    </recommendedName>
</protein>
<keyword evidence="2" id="KW-1185">Reference proteome</keyword>
<dbReference type="Pfam" id="PF05991">
    <property type="entry name" value="NYN_YacP"/>
    <property type="match status" value="1"/>
</dbReference>